<organism evidence="2 3">
    <name type="scientific">Algibacter agarivorans</name>
    <dbReference type="NCBI Taxonomy" id="1109741"/>
    <lineage>
        <taxon>Bacteria</taxon>
        <taxon>Pseudomonadati</taxon>
        <taxon>Bacteroidota</taxon>
        <taxon>Flavobacteriia</taxon>
        <taxon>Flavobacteriales</taxon>
        <taxon>Flavobacteriaceae</taxon>
        <taxon>Algibacter</taxon>
    </lineage>
</organism>
<dbReference type="Proteomes" id="UP001501302">
    <property type="component" value="Unassembled WGS sequence"/>
</dbReference>
<gene>
    <name evidence="2" type="ORF">GCM10023314_13610</name>
</gene>
<keyword evidence="1" id="KW-1133">Transmembrane helix</keyword>
<sequence length="284" mass="32854">MLFNLEELKGLEGYFQSSGQLGILFDIRTHIFRYHSLSSEPSYAAIIVFVCFAVLNDLVKIKKSLIWYGIIVLYMLLSFKSSMGFLILGVWFISQITFSKKYFIILGVIIFTGILLFFFTSIGGKSIDRLREIVFLLFSFKGSFMENLNLIDSSAHARIGPMIYYLQNMDFLYYKTYFGYGAGMSTPYFSTYIYPEAWNTDMIINTGFIPAFLYDFGIIGVSLVFRFIWLLVKFRNAFFKIIFIIILLNSNFNTQLFWFTITIIALSSYYLNKGDSGLALEKID</sequence>
<evidence type="ECO:0000313" key="3">
    <source>
        <dbReference type="Proteomes" id="UP001501302"/>
    </source>
</evidence>
<name>A0ABP9GFS7_9FLAO</name>
<reference evidence="3" key="1">
    <citation type="journal article" date="2019" name="Int. J. Syst. Evol. Microbiol.">
        <title>The Global Catalogue of Microorganisms (GCM) 10K type strain sequencing project: providing services to taxonomists for standard genome sequencing and annotation.</title>
        <authorList>
            <consortium name="The Broad Institute Genomics Platform"/>
            <consortium name="The Broad Institute Genome Sequencing Center for Infectious Disease"/>
            <person name="Wu L."/>
            <person name="Ma J."/>
        </authorList>
    </citation>
    <scope>NUCLEOTIDE SEQUENCE [LARGE SCALE GENOMIC DNA]</scope>
    <source>
        <strain evidence="3">JCM 18285</strain>
    </source>
</reference>
<feature type="transmembrane region" description="Helical" evidence="1">
    <location>
        <begin position="71"/>
        <end position="96"/>
    </location>
</feature>
<dbReference type="RefSeq" id="WP_345190999.1">
    <property type="nucleotide sequence ID" value="NZ_BAABJJ010000014.1"/>
</dbReference>
<protein>
    <submittedName>
        <fullName evidence="2">Uncharacterized protein</fullName>
    </submittedName>
</protein>
<comment type="caution">
    <text evidence="2">The sequence shown here is derived from an EMBL/GenBank/DDBJ whole genome shotgun (WGS) entry which is preliminary data.</text>
</comment>
<feature type="transmembrane region" description="Helical" evidence="1">
    <location>
        <begin position="42"/>
        <end position="59"/>
    </location>
</feature>
<feature type="transmembrane region" description="Helical" evidence="1">
    <location>
        <begin position="207"/>
        <end position="229"/>
    </location>
</feature>
<evidence type="ECO:0000313" key="2">
    <source>
        <dbReference type="EMBL" id="GAA4941866.1"/>
    </source>
</evidence>
<evidence type="ECO:0000256" key="1">
    <source>
        <dbReference type="SAM" id="Phobius"/>
    </source>
</evidence>
<accession>A0ABP9GFS7</accession>
<feature type="transmembrane region" description="Helical" evidence="1">
    <location>
        <begin position="177"/>
        <end position="195"/>
    </location>
</feature>
<keyword evidence="1" id="KW-0812">Transmembrane</keyword>
<dbReference type="EMBL" id="BAABJJ010000014">
    <property type="protein sequence ID" value="GAA4941866.1"/>
    <property type="molecule type" value="Genomic_DNA"/>
</dbReference>
<feature type="transmembrane region" description="Helical" evidence="1">
    <location>
        <begin position="102"/>
        <end position="122"/>
    </location>
</feature>
<feature type="transmembrane region" description="Helical" evidence="1">
    <location>
        <begin position="241"/>
        <end position="271"/>
    </location>
</feature>
<keyword evidence="3" id="KW-1185">Reference proteome</keyword>
<keyword evidence="1" id="KW-0472">Membrane</keyword>
<proteinExistence type="predicted"/>